<dbReference type="PROSITE" id="PS00109">
    <property type="entry name" value="PROTEIN_KINASE_TYR"/>
    <property type="match status" value="1"/>
</dbReference>
<dbReference type="InterPro" id="IPR040976">
    <property type="entry name" value="Pkinase_fungal"/>
</dbReference>
<evidence type="ECO:0000259" key="2">
    <source>
        <dbReference type="Pfam" id="PF17667"/>
    </source>
</evidence>
<dbReference type="STRING" id="93625.A0A409WV83"/>
<name>A0A409WV83_PSICY</name>
<feature type="region of interest" description="Disordered" evidence="1">
    <location>
        <begin position="656"/>
        <end position="698"/>
    </location>
</feature>
<dbReference type="SUPFAM" id="SSF56112">
    <property type="entry name" value="Protein kinase-like (PK-like)"/>
    <property type="match status" value="1"/>
</dbReference>
<dbReference type="Pfam" id="PF17667">
    <property type="entry name" value="Pkinase_fungal"/>
    <property type="match status" value="1"/>
</dbReference>
<dbReference type="AlphaFoldDB" id="A0A409WV83"/>
<comment type="caution">
    <text evidence="3">The sequence shown here is derived from an EMBL/GenBank/DDBJ whole genome shotgun (WGS) entry which is preliminary data.</text>
</comment>
<keyword evidence="4" id="KW-1185">Reference proteome</keyword>
<accession>A0A409WV83</accession>
<dbReference type="InterPro" id="IPR008266">
    <property type="entry name" value="Tyr_kinase_AS"/>
</dbReference>
<evidence type="ECO:0000256" key="1">
    <source>
        <dbReference type="SAM" id="MobiDB-lite"/>
    </source>
</evidence>
<dbReference type="Proteomes" id="UP000283269">
    <property type="component" value="Unassembled WGS sequence"/>
</dbReference>
<feature type="domain" description="Fungal-type protein kinase" evidence="2">
    <location>
        <begin position="322"/>
        <end position="534"/>
    </location>
</feature>
<evidence type="ECO:0000313" key="3">
    <source>
        <dbReference type="EMBL" id="PPQ82397.1"/>
    </source>
</evidence>
<gene>
    <name evidence="3" type="ORF">CVT25_008358</name>
</gene>
<dbReference type="InterPro" id="IPR011009">
    <property type="entry name" value="Kinase-like_dom_sf"/>
</dbReference>
<reference evidence="3 4" key="1">
    <citation type="journal article" date="2018" name="Evol. Lett.">
        <title>Horizontal gene cluster transfer increased hallucinogenic mushroom diversity.</title>
        <authorList>
            <person name="Reynolds H.T."/>
            <person name="Vijayakumar V."/>
            <person name="Gluck-Thaler E."/>
            <person name="Korotkin H.B."/>
            <person name="Matheny P.B."/>
            <person name="Slot J.C."/>
        </authorList>
    </citation>
    <scope>NUCLEOTIDE SEQUENCE [LARGE SCALE GENOMIC DNA]</scope>
    <source>
        <strain evidence="3 4">2631</strain>
    </source>
</reference>
<organism evidence="3 4">
    <name type="scientific">Psilocybe cyanescens</name>
    <dbReference type="NCBI Taxonomy" id="93625"/>
    <lineage>
        <taxon>Eukaryota</taxon>
        <taxon>Fungi</taxon>
        <taxon>Dikarya</taxon>
        <taxon>Basidiomycota</taxon>
        <taxon>Agaricomycotina</taxon>
        <taxon>Agaricomycetes</taxon>
        <taxon>Agaricomycetidae</taxon>
        <taxon>Agaricales</taxon>
        <taxon>Agaricineae</taxon>
        <taxon>Strophariaceae</taxon>
        <taxon>Psilocybe</taxon>
    </lineage>
</organism>
<dbReference type="EMBL" id="NHYD01003146">
    <property type="protein sequence ID" value="PPQ82397.1"/>
    <property type="molecule type" value="Genomic_DNA"/>
</dbReference>
<feature type="compositionally biased region" description="Polar residues" evidence="1">
    <location>
        <begin position="661"/>
        <end position="674"/>
    </location>
</feature>
<protein>
    <recommendedName>
        <fullName evidence="2">Fungal-type protein kinase domain-containing protein</fullName>
    </recommendedName>
</protein>
<dbReference type="GO" id="GO:0004672">
    <property type="term" value="F:protein kinase activity"/>
    <property type="evidence" value="ECO:0007669"/>
    <property type="project" value="InterPro"/>
</dbReference>
<sequence>MSVQSPSSSTENLSKCHDEHSREEVADNAFLSIKPIHLDEYFEYLNKRAQNKIHFAKINRLWMQIKKETFIDCANEISRHIYDTKRNTNTPDTGGTFYCPKHVTNTQCRPDIVAAFKNDWHHHHSQVYAWPQIQLTGEIISEGKNIDTQRRQAASHLYYMILARPDLYVAHGLLLDDLGVTFFAGITGHGIFCIRLEFDDDRLRPLLYALVHHIYNPGEFKDNRVGMQFNWQLQGSEYTLRLQMSSGLSLPCNKFRAIYAGNPFETTTYAYARSQRPILPCDAIQVNEPEILKHIHEERDIPGVVKLLHDEEWETLVPSNRIVKRRLGLSQQRSTFMSIRTVKAMLEAAYDILEVTRYLRFKRNVLHRDLSVGNIVVNTTSDASDTPLSKGGTESNQDRHTKELEICFIKHLLGESSNPGQTSTVLINFNRAERLDINTGTTHARIGRTGTPLFIARAVQNGGPFPDLPQSPITVLVGVPEPSPTYQQCHPERTQLFDKIRMGFLLDEDAILTPREWRRELYHDAESILWVIFYWSILANPEPRNIDQKIDTANWLRFINTSSCVSRDALMFCLAGGLKEMPLHSKFSPALMLLRILAQAVYPGPYYLTEDNPRTRPDFVHEVFQRAILNFIIKHKDEDFINLEIDSKFRRLDIRIPRPPSNFNQASSTTSSKRPSPVPEHEQDDNETTSAKGVRISA</sequence>
<dbReference type="InParanoid" id="A0A409WV83"/>
<evidence type="ECO:0000313" key="4">
    <source>
        <dbReference type="Proteomes" id="UP000283269"/>
    </source>
</evidence>
<dbReference type="OrthoDB" id="5569250at2759"/>
<proteinExistence type="predicted"/>